<dbReference type="OrthoDB" id="4070176at2759"/>
<comment type="caution">
    <text evidence="6">The sequence shown here is derived from an EMBL/GenBank/DDBJ whole genome shotgun (WGS) entry which is preliminary data.</text>
</comment>
<dbReference type="Proteomes" id="UP000644660">
    <property type="component" value="Unassembled WGS sequence"/>
</dbReference>
<dbReference type="GO" id="GO:0030435">
    <property type="term" value="P:sporulation resulting in formation of a cellular spore"/>
    <property type="evidence" value="ECO:0007669"/>
    <property type="project" value="UniProtKB-UniRule"/>
</dbReference>
<proteinExistence type="inferred from homology"/>
<sequence length="124" mass="14067">MTLFAMGTSYFFIYMSFFITFGFISSFLIIPLLSTSFIFAIGVVIFGFISNITFKSGQFIYYKADKKLKNYLELMAYNLQKKPSTVVTPNEIPIDNTHNILINNSNSGDNSSIDEPIISIIEEE</sequence>
<organism evidence="6 7">
    <name type="scientific">Maudiozyma barnettii</name>
    <dbReference type="NCBI Taxonomy" id="61262"/>
    <lineage>
        <taxon>Eukaryota</taxon>
        <taxon>Fungi</taxon>
        <taxon>Dikarya</taxon>
        <taxon>Ascomycota</taxon>
        <taxon>Saccharomycotina</taxon>
        <taxon>Saccharomycetes</taxon>
        <taxon>Saccharomycetales</taxon>
        <taxon>Saccharomycetaceae</taxon>
        <taxon>Maudiozyma</taxon>
    </lineage>
</organism>
<keyword evidence="3 5" id="KW-1133">Transmembrane helix</keyword>
<evidence type="ECO:0000256" key="2">
    <source>
        <dbReference type="ARBA" id="ARBA00022692"/>
    </source>
</evidence>
<dbReference type="EMBL" id="CAEFZW010000004">
    <property type="protein sequence ID" value="CAB4254482.1"/>
    <property type="molecule type" value="Genomic_DNA"/>
</dbReference>
<comment type="similarity">
    <text evidence="5">Belongs to the OSW5 family.</text>
</comment>
<reference evidence="6 7" key="1">
    <citation type="submission" date="2020-05" db="EMBL/GenBank/DDBJ databases">
        <authorList>
            <person name="Casaregola S."/>
            <person name="Devillers H."/>
            <person name="Grondin C."/>
        </authorList>
    </citation>
    <scope>NUCLEOTIDE SEQUENCE [LARGE SCALE GENOMIC DNA]</scope>
    <source>
        <strain evidence="6 7">CLIB 1767</strain>
    </source>
</reference>
<evidence type="ECO:0000313" key="7">
    <source>
        <dbReference type="Proteomes" id="UP000644660"/>
    </source>
</evidence>
<dbReference type="AlphaFoldDB" id="A0A8H2ZJR2"/>
<feature type="transmembrane region" description="Helical" evidence="5">
    <location>
        <begin position="12"/>
        <end position="30"/>
    </location>
</feature>
<comment type="function">
    <text evidence="5">Involved in spore wall assembly.</text>
</comment>
<keyword evidence="4 5" id="KW-0472">Membrane</keyword>
<feature type="transmembrane region" description="Helical" evidence="5">
    <location>
        <begin position="36"/>
        <end position="54"/>
    </location>
</feature>
<name>A0A8H2ZJR2_9SACH</name>
<dbReference type="InterPro" id="IPR031430">
    <property type="entry name" value="Osw5"/>
</dbReference>
<comment type="subcellular location">
    <subcellularLocation>
        <location evidence="1">Membrane</location>
        <topology evidence="1">Multi-pass membrane protein</topology>
    </subcellularLocation>
</comment>
<dbReference type="GeneID" id="64857478"/>
<dbReference type="GO" id="GO:0016020">
    <property type="term" value="C:membrane"/>
    <property type="evidence" value="ECO:0007669"/>
    <property type="project" value="UniProtKB-SubCell"/>
</dbReference>
<evidence type="ECO:0000256" key="4">
    <source>
        <dbReference type="ARBA" id="ARBA00023136"/>
    </source>
</evidence>
<accession>A0A8H2ZJR2</accession>
<dbReference type="Pfam" id="PF17062">
    <property type="entry name" value="Osw5"/>
    <property type="match status" value="1"/>
</dbReference>
<gene>
    <name evidence="6" type="ORF">KABA2_04S07282</name>
</gene>
<keyword evidence="7" id="KW-1185">Reference proteome</keyword>
<keyword evidence="5" id="KW-0749">Sporulation</keyword>
<evidence type="ECO:0000256" key="3">
    <source>
        <dbReference type="ARBA" id="ARBA00022989"/>
    </source>
</evidence>
<protein>
    <recommendedName>
        <fullName evidence="5">Outer spore wall protein 5</fullName>
    </recommendedName>
</protein>
<evidence type="ECO:0000256" key="1">
    <source>
        <dbReference type="ARBA" id="ARBA00004141"/>
    </source>
</evidence>
<evidence type="ECO:0000256" key="5">
    <source>
        <dbReference type="RuleBase" id="RU363006"/>
    </source>
</evidence>
<evidence type="ECO:0000313" key="6">
    <source>
        <dbReference type="EMBL" id="CAB4254482.1"/>
    </source>
</evidence>
<keyword evidence="2 5" id="KW-0812">Transmembrane</keyword>
<dbReference type="RefSeq" id="XP_041406326.1">
    <property type="nucleotide sequence ID" value="XM_041550392.1"/>
</dbReference>